<dbReference type="SUPFAM" id="SSF53474">
    <property type="entry name" value="alpha/beta-Hydrolases"/>
    <property type="match status" value="1"/>
</dbReference>
<comment type="caution">
    <text evidence="2">The sequence shown here is derived from an EMBL/GenBank/DDBJ whole genome shotgun (WGS) entry which is preliminary data.</text>
</comment>
<dbReference type="EMBL" id="JAATWB010000002">
    <property type="protein sequence ID" value="NJA88402.1"/>
    <property type="molecule type" value="Genomic_DNA"/>
</dbReference>
<keyword evidence="3" id="KW-1185">Reference proteome</keyword>
<dbReference type="GO" id="GO:0016787">
    <property type="term" value="F:hydrolase activity"/>
    <property type="evidence" value="ECO:0007669"/>
    <property type="project" value="UniProtKB-KW"/>
</dbReference>
<protein>
    <submittedName>
        <fullName evidence="2">Alpha/beta hydrolase</fullName>
    </submittedName>
</protein>
<evidence type="ECO:0000259" key="1">
    <source>
        <dbReference type="Pfam" id="PF12697"/>
    </source>
</evidence>
<dbReference type="PANTHER" id="PTHR43194">
    <property type="entry name" value="HYDROLASE ALPHA/BETA FOLD FAMILY"/>
    <property type="match status" value="1"/>
</dbReference>
<sequence>MIHRRVGALELISASPTGAAPAGPPLLFVHGAFCGAWIWAEHFLPWFAARGYAAHAVSLRGHGESDGHAQIDQLGIDDFVCDLETVVADLGSVPVLIGHSMGGFVAQKYLERHPLAALVLMASVPPQGLAAAQMSLLFRQPGLMSELNRLIGGAHVAPEALRQALFAQEIAPETLTRYYRRMQSESVRAMWDMSFFNLPQRWRMKDAPTLVMGAGADALIPEFLVRQTAEHYAAPLTIFSALGHGLMLEHDWEEVARSLCDWLIATRVLPAQENPLPA</sequence>
<gene>
    <name evidence="2" type="ORF">HCX48_04085</name>
</gene>
<accession>A0ABX0WHV3</accession>
<dbReference type="Gene3D" id="3.40.50.1820">
    <property type="entry name" value="alpha/beta hydrolase"/>
    <property type="match status" value="1"/>
</dbReference>
<evidence type="ECO:0000313" key="2">
    <source>
        <dbReference type="EMBL" id="NJA88402.1"/>
    </source>
</evidence>
<reference evidence="3" key="1">
    <citation type="submission" date="2020-03" db="EMBL/GenBank/DDBJ databases">
        <title>Whole-genome sequence of the purple nonsulfur bacterium Rhodocyclus tenuis DSM112.</title>
        <authorList>
            <person name="Kyndt J.A."/>
            <person name="Meyer T.E."/>
        </authorList>
    </citation>
    <scope>NUCLEOTIDE SEQUENCE [LARGE SCALE GENOMIC DNA]</scope>
    <source>
        <strain evidence="3">DSM 112</strain>
    </source>
</reference>
<keyword evidence="2" id="KW-0378">Hydrolase</keyword>
<dbReference type="PANTHER" id="PTHR43194:SF2">
    <property type="entry name" value="PEROXISOMAL MEMBRANE PROTEIN LPX1"/>
    <property type="match status" value="1"/>
</dbReference>
<proteinExistence type="predicted"/>
<organism evidence="2 3">
    <name type="scientific">Rhodocyclus gracilis</name>
    <dbReference type="NCBI Taxonomy" id="2929842"/>
    <lineage>
        <taxon>Bacteria</taxon>
        <taxon>Pseudomonadati</taxon>
        <taxon>Pseudomonadota</taxon>
        <taxon>Betaproteobacteria</taxon>
        <taxon>Rhodocyclales</taxon>
        <taxon>Rhodocyclaceae</taxon>
        <taxon>Rhodocyclus</taxon>
    </lineage>
</organism>
<dbReference type="InterPro" id="IPR029058">
    <property type="entry name" value="AB_hydrolase_fold"/>
</dbReference>
<evidence type="ECO:0000313" key="3">
    <source>
        <dbReference type="Proteomes" id="UP000720344"/>
    </source>
</evidence>
<dbReference type="Pfam" id="PF12697">
    <property type="entry name" value="Abhydrolase_6"/>
    <property type="match status" value="1"/>
</dbReference>
<dbReference type="RefSeq" id="WP_167680932.1">
    <property type="nucleotide sequence ID" value="NZ_JAATWB010000002.1"/>
</dbReference>
<feature type="domain" description="AB hydrolase-1" evidence="1">
    <location>
        <begin position="26"/>
        <end position="257"/>
    </location>
</feature>
<dbReference type="InterPro" id="IPR050228">
    <property type="entry name" value="Carboxylesterase_BioH"/>
</dbReference>
<dbReference type="Proteomes" id="UP000720344">
    <property type="component" value="Unassembled WGS sequence"/>
</dbReference>
<dbReference type="InterPro" id="IPR000073">
    <property type="entry name" value="AB_hydrolase_1"/>
</dbReference>
<name>A0ABX0WHV3_9RHOO</name>